<organism evidence="8 9">
    <name type="scientific">Nonlabens dokdonensis</name>
    <dbReference type="NCBI Taxonomy" id="328515"/>
    <lineage>
        <taxon>Bacteria</taxon>
        <taxon>Pseudomonadati</taxon>
        <taxon>Bacteroidota</taxon>
        <taxon>Flavobacteriia</taxon>
        <taxon>Flavobacteriales</taxon>
        <taxon>Flavobacteriaceae</taxon>
        <taxon>Nonlabens</taxon>
    </lineage>
</organism>
<dbReference type="AlphaFoldDB" id="A0A1Z8AHG7"/>
<dbReference type="Pfam" id="PF01435">
    <property type="entry name" value="Peptidase_M48"/>
    <property type="match status" value="1"/>
</dbReference>
<accession>A0A1Z8AHG7</accession>
<evidence type="ECO:0000259" key="7">
    <source>
        <dbReference type="Pfam" id="PF01435"/>
    </source>
</evidence>
<evidence type="ECO:0000256" key="4">
    <source>
        <dbReference type="ARBA" id="ARBA00022833"/>
    </source>
</evidence>
<reference evidence="9" key="1">
    <citation type="journal article" date="2017" name="Proc. Natl. Acad. Sci. U.S.A.">
        <title>Simulation of Deepwater Horizon oil plume reveals substrate specialization within a complex community of hydrocarbon-degraders.</title>
        <authorList>
            <person name="Hu P."/>
            <person name="Dubinsky E.A."/>
            <person name="Probst A.J."/>
            <person name="Wang J."/>
            <person name="Sieber C.M.K."/>
            <person name="Tom L.M."/>
            <person name="Gardinali P."/>
            <person name="Banfield J.F."/>
            <person name="Atlas R.M."/>
            <person name="Andersen G.L."/>
        </authorList>
    </citation>
    <scope>NUCLEOTIDE SEQUENCE [LARGE SCALE GENOMIC DNA]</scope>
</reference>
<evidence type="ECO:0000313" key="8">
    <source>
        <dbReference type="EMBL" id="OUS09578.1"/>
    </source>
</evidence>
<evidence type="ECO:0000256" key="3">
    <source>
        <dbReference type="ARBA" id="ARBA00022801"/>
    </source>
</evidence>
<dbReference type="GO" id="GO:0016020">
    <property type="term" value="C:membrane"/>
    <property type="evidence" value="ECO:0007669"/>
    <property type="project" value="TreeGrafter"/>
</dbReference>
<dbReference type="Proteomes" id="UP000196102">
    <property type="component" value="Unassembled WGS sequence"/>
</dbReference>
<dbReference type="GO" id="GO:0051603">
    <property type="term" value="P:proteolysis involved in protein catabolic process"/>
    <property type="evidence" value="ECO:0007669"/>
    <property type="project" value="TreeGrafter"/>
</dbReference>
<comment type="caution">
    <text evidence="8">The sequence shown here is derived from an EMBL/GenBank/DDBJ whole genome shotgun (WGS) entry which is preliminary data.</text>
</comment>
<proteinExistence type="inferred from homology"/>
<dbReference type="RefSeq" id="WP_303687989.1">
    <property type="nucleotide sequence ID" value="NZ_CAJXYO010000014.1"/>
</dbReference>
<dbReference type="Gene3D" id="3.30.2010.10">
    <property type="entry name" value="Metalloproteases ('zincins'), catalytic domain"/>
    <property type="match status" value="1"/>
</dbReference>
<keyword evidence="1 6" id="KW-0645">Protease</keyword>
<sequence>MRRGGGKLKLFIGVAIVAFAVIKYFGSAETNEHTGEKQYIDLTIDEEIALGLQATPSMIEQHGGLYPNQEYQDIVDAVGAKLVNSSIGKSTNYQYDFHLLADDRTINAFALPGGQCFITYALYQQLENVDQLAGVLGHEIGHVVAKHSAQRMSQQGLAQGVITGVSVGTDGSGGEAAAAIAQMLTMKYGRDDELQSDELGVKMMMDAGFDPYEMIGVMKILKAAGGPNRTPEFQSTHPDPENRIERIKEAIEFYRKA</sequence>
<comment type="similarity">
    <text evidence="6">Belongs to the peptidase M48 family.</text>
</comment>
<protein>
    <submittedName>
        <fullName evidence="8">Peptidase M48 Ste24p</fullName>
    </submittedName>
</protein>
<feature type="domain" description="Peptidase M48" evidence="7">
    <location>
        <begin position="75"/>
        <end position="250"/>
    </location>
</feature>
<evidence type="ECO:0000256" key="6">
    <source>
        <dbReference type="RuleBase" id="RU003983"/>
    </source>
</evidence>
<name>A0A1Z8AHG7_9FLAO</name>
<dbReference type="InterPro" id="IPR001915">
    <property type="entry name" value="Peptidase_M48"/>
</dbReference>
<evidence type="ECO:0000313" key="9">
    <source>
        <dbReference type="Proteomes" id="UP000196102"/>
    </source>
</evidence>
<dbReference type="PANTHER" id="PTHR22726">
    <property type="entry name" value="METALLOENDOPEPTIDASE OMA1"/>
    <property type="match status" value="1"/>
</dbReference>
<comment type="cofactor">
    <cofactor evidence="6">
        <name>Zn(2+)</name>
        <dbReference type="ChEBI" id="CHEBI:29105"/>
    </cofactor>
    <text evidence="6">Binds 1 zinc ion per subunit.</text>
</comment>
<evidence type="ECO:0000256" key="1">
    <source>
        <dbReference type="ARBA" id="ARBA00022670"/>
    </source>
</evidence>
<evidence type="ECO:0000256" key="5">
    <source>
        <dbReference type="ARBA" id="ARBA00023049"/>
    </source>
</evidence>
<dbReference type="PANTHER" id="PTHR22726:SF1">
    <property type="entry name" value="METALLOENDOPEPTIDASE OMA1, MITOCHONDRIAL"/>
    <property type="match status" value="1"/>
</dbReference>
<evidence type="ECO:0000256" key="2">
    <source>
        <dbReference type="ARBA" id="ARBA00022723"/>
    </source>
</evidence>
<keyword evidence="4 6" id="KW-0862">Zinc</keyword>
<dbReference type="GO" id="GO:0004222">
    <property type="term" value="F:metalloendopeptidase activity"/>
    <property type="evidence" value="ECO:0007669"/>
    <property type="project" value="InterPro"/>
</dbReference>
<dbReference type="EMBL" id="MAAX01000210">
    <property type="protein sequence ID" value="OUS09578.1"/>
    <property type="molecule type" value="Genomic_DNA"/>
</dbReference>
<keyword evidence="5 6" id="KW-0482">Metalloprotease</keyword>
<dbReference type="GO" id="GO:0046872">
    <property type="term" value="F:metal ion binding"/>
    <property type="evidence" value="ECO:0007669"/>
    <property type="project" value="UniProtKB-KW"/>
</dbReference>
<gene>
    <name evidence="8" type="ORF">A9Q93_13565</name>
</gene>
<dbReference type="InterPro" id="IPR051156">
    <property type="entry name" value="Mito/Outer_Membr_Metalloprot"/>
</dbReference>
<keyword evidence="3 6" id="KW-0378">Hydrolase</keyword>
<keyword evidence="2" id="KW-0479">Metal-binding</keyword>